<protein>
    <recommendedName>
        <fullName evidence="3">Gamma carbonic anhydrase family protein</fullName>
    </recommendedName>
</protein>
<dbReference type="KEGG" id="psl:Psta_3940"/>
<dbReference type="InterPro" id="IPR047324">
    <property type="entry name" value="LbH_gamma_CA-like"/>
</dbReference>
<dbReference type="InterPro" id="IPR011004">
    <property type="entry name" value="Trimer_LpxA-like_sf"/>
</dbReference>
<dbReference type="STRING" id="530564.Psta_3940"/>
<proteinExistence type="predicted"/>
<evidence type="ECO:0000313" key="2">
    <source>
        <dbReference type="Proteomes" id="UP000001887"/>
    </source>
</evidence>
<evidence type="ECO:0008006" key="3">
    <source>
        <dbReference type="Google" id="ProtNLM"/>
    </source>
</evidence>
<organism evidence="1 2">
    <name type="scientific">Pirellula staleyi (strain ATCC 27377 / DSM 6068 / ICPB 4128)</name>
    <name type="common">Pirella staleyi</name>
    <dbReference type="NCBI Taxonomy" id="530564"/>
    <lineage>
        <taxon>Bacteria</taxon>
        <taxon>Pseudomonadati</taxon>
        <taxon>Planctomycetota</taxon>
        <taxon>Planctomycetia</taxon>
        <taxon>Pirellulales</taxon>
        <taxon>Pirellulaceae</taxon>
        <taxon>Pirellula</taxon>
    </lineage>
</organism>
<dbReference type="HOGENOM" id="CLU_064827_4_1_0"/>
<accession>D2R1Y3</accession>
<dbReference type="eggNOG" id="COG0663">
    <property type="taxonomic scope" value="Bacteria"/>
</dbReference>
<sequence length="174" mass="18473">MSIDPTNTQRRPELIHASAYIAPTAVVIGNVVIEEEASVWPLAVIRGDSERIVIGAGSNVQDGSVLHADPDFPCVLGKRVTIGHAAVVHGAIIDDEVMIGMRAIVMNGAKIGRGSIVGVGALVTEGMVLEPGSVVIGQPAKLHRMASEKDRARIEHAATHYIEAAKIYRQAEKM</sequence>
<dbReference type="InterPro" id="IPR050484">
    <property type="entry name" value="Transf_Hexapept/Carb_Anhydrase"/>
</dbReference>
<dbReference type="Proteomes" id="UP000001887">
    <property type="component" value="Chromosome"/>
</dbReference>
<name>D2R1Y3_PIRSD</name>
<dbReference type="PANTHER" id="PTHR13061:SF29">
    <property type="entry name" value="GAMMA CARBONIC ANHYDRASE-LIKE 1, MITOCHONDRIAL-RELATED"/>
    <property type="match status" value="1"/>
</dbReference>
<keyword evidence="2" id="KW-1185">Reference proteome</keyword>
<dbReference type="SUPFAM" id="SSF51161">
    <property type="entry name" value="Trimeric LpxA-like enzymes"/>
    <property type="match status" value="1"/>
</dbReference>
<dbReference type="PANTHER" id="PTHR13061">
    <property type="entry name" value="DYNACTIN SUBUNIT P25"/>
    <property type="match status" value="1"/>
</dbReference>
<reference evidence="1 2" key="1">
    <citation type="journal article" date="2009" name="Stand. Genomic Sci.">
        <title>Complete genome sequence of Pirellula staleyi type strain (ATCC 27377).</title>
        <authorList>
            <person name="Clum A."/>
            <person name="Tindall B.J."/>
            <person name="Sikorski J."/>
            <person name="Ivanova N."/>
            <person name="Mavrommatis K."/>
            <person name="Lucas S."/>
            <person name="Glavina del Rio T."/>
            <person name="Nolan M."/>
            <person name="Chen F."/>
            <person name="Tice H."/>
            <person name="Pitluck S."/>
            <person name="Cheng J.F."/>
            <person name="Chertkov O."/>
            <person name="Brettin T."/>
            <person name="Han C."/>
            <person name="Detter J.C."/>
            <person name="Kuske C."/>
            <person name="Bruce D."/>
            <person name="Goodwin L."/>
            <person name="Ovchinikova G."/>
            <person name="Pati A."/>
            <person name="Mikhailova N."/>
            <person name="Chen A."/>
            <person name="Palaniappan K."/>
            <person name="Land M."/>
            <person name="Hauser L."/>
            <person name="Chang Y.J."/>
            <person name="Jeffries C.D."/>
            <person name="Chain P."/>
            <person name="Rohde M."/>
            <person name="Goker M."/>
            <person name="Bristow J."/>
            <person name="Eisen J.A."/>
            <person name="Markowitz V."/>
            <person name="Hugenholtz P."/>
            <person name="Kyrpides N.C."/>
            <person name="Klenk H.P."/>
            <person name="Lapidus A."/>
        </authorList>
    </citation>
    <scope>NUCLEOTIDE SEQUENCE [LARGE SCALE GENOMIC DNA]</scope>
    <source>
        <strain evidence="2">ATCC 27377 / DSM 6068 / ICPB 4128</strain>
    </source>
</reference>
<dbReference type="OrthoDB" id="9803036at2"/>
<gene>
    <name evidence="1" type="ordered locus">Psta_3940</name>
</gene>
<dbReference type="Gene3D" id="2.160.10.10">
    <property type="entry name" value="Hexapeptide repeat proteins"/>
    <property type="match status" value="1"/>
</dbReference>
<dbReference type="EMBL" id="CP001848">
    <property type="protein sequence ID" value="ADB18594.1"/>
    <property type="molecule type" value="Genomic_DNA"/>
</dbReference>
<dbReference type="AlphaFoldDB" id="D2R1Y3"/>
<evidence type="ECO:0000313" key="1">
    <source>
        <dbReference type="EMBL" id="ADB18594.1"/>
    </source>
</evidence>
<dbReference type="CDD" id="cd04645">
    <property type="entry name" value="LbH_gamma_CA_like"/>
    <property type="match status" value="1"/>
</dbReference>